<evidence type="ECO:0000313" key="5">
    <source>
        <dbReference type="Proteomes" id="UP001363151"/>
    </source>
</evidence>
<proteinExistence type="predicted"/>
<dbReference type="Proteomes" id="UP001363151">
    <property type="component" value="Unassembled WGS sequence"/>
</dbReference>
<dbReference type="SUPFAM" id="SSF48403">
    <property type="entry name" value="Ankyrin repeat"/>
    <property type="match status" value="1"/>
</dbReference>
<dbReference type="InterPro" id="IPR050776">
    <property type="entry name" value="Ank_Repeat/CDKN_Inhibitor"/>
</dbReference>
<feature type="non-terminal residue" evidence="4">
    <location>
        <position position="1"/>
    </location>
</feature>
<evidence type="ECO:0000313" key="4">
    <source>
        <dbReference type="EMBL" id="KAK7236633.1"/>
    </source>
</evidence>
<dbReference type="InterPro" id="IPR002110">
    <property type="entry name" value="Ankyrin_rpt"/>
</dbReference>
<keyword evidence="1" id="KW-0677">Repeat</keyword>
<dbReference type="PANTHER" id="PTHR24201">
    <property type="entry name" value="ANK_REP_REGION DOMAIN-CONTAINING PROTEIN"/>
    <property type="match status" value="1"/>
</dbReference>
<dbReference type="SMART" id="SM00248">
    <property type="entry name" value="ANK"/>
    <property type="match status" value="3"/>
</dbReference>
<evidence type="ECO:0000256" key="1">
    <source>
        <dbReference type="ARBA" id="ARBA00022737"/>
    </source>
</evidence>
<organism evidence="4 5">
    <name type="scientific">Aureococcus anophagefferens</name>
    <name type="common">Harmful bloom alga</name>
    <dbReference type="NCBI Taxonomy" id="44056"/>
    <lineage>
        <taxon>Eukaryota</taxon>
        <taxon>Sar</taxon>
        <taxon>Stramenopiles</taxon>
        <taxon>Ochrophyta</taxon>
        <taxon>Pelagophyceae</taxon>
        <taxon>Pelagomonadales</taxon>
        <taxon>Pelagomonadaceae</taxon>
        <taxon>Aureococcus</taxon>
    </lineage>
</organism>
<reference evidence="4 5" key="1">
    <citation type="submission" date="2024-03" db="EMBL/GenBank/DDBJ databases">
        <title>Aureococcus anophagefferens CCMP1851 and Kratosvirus quantuckense: Draft genome of a second virus-susceptible host strain in the model system.</title>
        <authorList>
            <person name="Chase E."/>
            <person name="Truchon A.R."/>
            <person name="Schepens W."/>
            <person name="Wilhelm S.W."/>
        </authorList>
    </citation>
    <scope>NUCLEOTIDE SEQUENCE [LARGE SCALE GENOMIC DNA]</scope>
    <source>
        <strain evidence="4 5">CCMP1851</strain>
    </source>
</reference>
<comment type="caution">
    <text evidence="4">The sequence shown here is derived from an EMBL/GenBank/DDBJ whole genome shotgun (WGS) entry which is preliminary data.</text>
</comment>
<accession>A0ABR1FRK0</accession>
<protein>
    <submittedName>
        <fullName evidence="4">Uncharacterized protein</fullName>
    </submittedName>
</protein>
<evidence type="ECO:0000256" key="2">
    <source>
        <dbReference type="ARBA" id="ARBA00023043"/>
    </source>
</evidence>
<name>A0ABR1FRK0_AURAN</name>
<feature type="repeat" description="ANK" evidence="3">
    <location>
        <begin position="97"/>
        <end position="129"/>
    </location>
</feature>
<dbReference type="PROSITE" id="PS50088">
    <property type="entry name" value="ANK_REPEAT"/>
    <property type="match status" value="3"/>
</dbReference>
<dbReference type="InterPro" id="IPR036770">
    <property type="entry name" value="Ankyrin_rpt-contain_sf"/>
</dbReference>
<dbReference type="PROSITE" id="PS50297">
    <property type="entry name" value="ANK_REP_REGION"/>
    <property type="match status" value="3"/>
</dbReference>
<sequence length="224" mass="23073">RHLAIWDRFLMNAAKLSLEGGPAKRVDAKAEAVLAAAAGEGPEPRATLARLLHEGVSPGVSDEYGRQPLHHAAFGDALDAARILYDCGADVDAADGGGNRPLHVAAARGSGAVLDFLLGCAAVVDASNHDGDRPLHLAAWMGHGGCAARLLAGDANVDAINSFGHDPLENIIERSPAVAKQKARLLAGKRQKPLPPQLQACMDLLIAAQAEKRGGAVDAAAGFA</sequence>
<evidence type="ECO:0000256" key="3">
    <source>
        <dbReference type="PROSITE-ProRule" id="PRU00023"/>
    </source>
</evidence>
<dbReference type="Pfam" id="PF12796">
    <property type="entry name" value="Ank_2"/>
    <property type="match status" value="2"/>
</dbReference>
<feature type="repeat" description="ANK" evidence="3">
    <location>
        <begin position="130"/>
        <end position="162"/>
    </location>
</feature>
<keyword evidence="2 3" id="KW-0040">ANK repeat</keyword>
<feature type="repeat" description="ANK" evidence="3">
    <location>
        <begin position="64"/>
        <end position="96"/>
    </location>
</feature>
<keyword evidence="5" id="KW-1185">Reference proteome</keyword>
<dbReference type="Gene3D" id="1.25.40.20">
    <property type="entry name" value="Ankyrin repeat-containing domain"/>
    <property type="match status" value="2"/>
</dbReference>
<gene>
    <name evidence="4" type="ORF">SO694_0024001</name>
</gene>
<dbReference type="EMBL" id="JBBJCI010000271">
    <property type="protein sequence ID" value="KAK7236633.1"/>
    <property type="molecule type" value="Genomic_DNA"/>
</dbReference>